<evidence type="ECO:0000313" key="4">
    <source>
        <dbReference type="EMBL" id="KRX07370.1"/>
    </source>
</evidence>
<dbReference type="Pfam" id="PF09773">
    <property type="entry name" value="Meckelin"/>
    <property type="match status" value="3"/>
</dbReference>
<feature type="transmembrane region" description="Helical" evidence="2">
    <location>
        <begin position="640"/>
        <end position="659"/>
    </location>
</feature>
<feature type="transmembrane region" description="Helical" evidence="2">
    <location>
        <begin position="574"/>
        <end position="592"/>
    </location>
</feature>
<comment type="caution">
    <text evidence="4">The sequence shown here is derived from an EMBL/GenBank/DDBJ whole genome shotgun (WGS) entry which is preliminary data.</text>
</comment>
<dbReference type="GO" id="GO:0036038">
    <property type="term" value="C:MKS complex"/>
    <property type="evidence" value="ECO:0007669"/>
    <property type="project" value="InterPro"/>
</dbReference>
<protein>
    <recommendedName>
        <fullName evidence="6">Insulin-like growth factor binding protein, N-terminal</fullName>
    </recommendedName>
</protein>
<organism evidence="4 5">
    <name type="scientific">Pseudocohnilembus persalinus</name>
    <name type="common">Ciliate</name>
    <dbReference type="NCBI Taxonomy" id="266149"/>
    <lineage>
        <taxon>Eukaryota</taxon>
        <taxon>Sar</taxon>
        <taxon>Alveolata</taxon>
        <taxon>Ciliophora</taxon>
        <taxon>Intramacronucleata</taxon>
        <taxon>Oligohymenophorea</taxon>
        <taxon>Scuticociliatia</taxon>
        <taxon>Philasterida</taxon>
        <taxon>Pseudocohnilembidae</taxon>
        <taxon>Pseudocohnilembus</taxon>
    </lineage>
</organism>
<feature type="transmembrane region" description="Helical" evidence="2">
    <location>
        <begin position="679"/>
        <end position="697"/>
    </location>
</feature>
<feature type="compositionally biased region" description="Polar residues" evidence="1">
    <location>
        <begin position="832"/>
        <end position="852"/>
    </location>
</feature>
<dbReference type="PANTHER" id="PTHR21274">
    <property type="entry name" value="MECKELIN"/>
    <property type="match status" value="1"/>
</dbReference>
<sequence>MKKSYISFKNKNIDIVRIIFVLLFFSQQIKATTDEILDDCTGSYIYNSLTYKCSICYDNASPNDNNVCECDSGYEFNYSTQECECIYAVGAICQTDDFYVKYQEDGNPTAVFQLTCEDNAYPSESYPWCTPCDHYSQEYNESSESCVCTDTSTYTSAGNSCVLNSAITKLSNSDDFDQSFSDLKYQDLPDSQQKSYTSQYFTDNYIYHSIGCGIYENIQSCSILANMCVLALYDMSNEACQLQNKLQGEDNVYTLYISQSSRIDRSNRAQFDVTFDEAEDDFPNTVNSLRFYLAIFGTDGLLKSFQQLNDEFLFCSHTTDDLANMVKFGIDFENKCSIDISSYIDLSTPVFYELYLQNDENDYYRVPVLVDNYRDSNGDQVNQSSDKGDWQYISRFMLVDNLGSITSTGGDPKILRIAKDIRLLIQLTDTSIFIPTLQIEYAERVITDGIVEDSKVDISYKTEYYSDESSFWVFAIVFLCIWLVVIFGVTFLRVRLWSKFNPRQLVTRGEGNFYLQALGNTMGIFLDTLSQGMFYYLLIMTGYWFVTYKMQSVPYLLIPSKDQYYDEFYKPFDVMFFLMFSFNMISIVYTIYKQTSIDIFFVDWEKPIEYKEKEDRDRGISVWRTLFIANELNEMSIERVLAIELNLMLMGFIFSGFGFEDYARETPDFNKDIENVERNYVLKFFLVSFVFLLIGLIEKLLRRAIELFSPYKIKDFLDLCYVANISILFFDGDLHGYYFHGRNTNQSEGNSYWLQQLIIGQDKYGKSLSQSPNRTNILNQPIIPVQIYEMLLPTQFRQYYEQQFDIQKQMDKQFGKDKNKFAPNNKPKAIKSTSQSRFLGQDNQEPQEQSLAQENEIQIDEKENKKKNKQPEGVFSEEDKMLEGNKRKINKYLKYKIEQSAQLPENQAIKDKGYIHRLFGYPEDEPETLHQVQRGQIGLNTQHRSINNTQQNFDMNNNNEYNQQLNTGNNLNRSRNYPGQNNQFQSNYNNNNYNSQMMNEDDDQQNFDGDFSDGEENSNSYWPIFYRDHDLSSLSLFFSGIEFKLLIFNIYCYNFFDILFDSTLISIVATFILDKILTYKRAQWGEDNLSKKTLIKADQFSDIPTDCEEDEYYNSVLMECDECPYDTNQMPNDNKNSCICKYDSTDQFYKVYASEVIGYFYQDATDGGGVNICTAIACAGSDCFCDDNDDLSVLPLFEQNGQAITSAFECLVCADNAYNDDDNHRCIPCPDDNQIYNSDQKQCLCSGNTNYFTNQQGTYCVDKTVLPDNFQENNIPNSDSAYQNYYYYQSAALCYEENDPQYCNILGNICIMQMFYASTSNSEGLACALIKENTDGTQLSPYHDGQQPWIFYTGTQDEIEQDERYGNVMIVNENTKSEDETYYLDYYIAVYDLEGHLEDFRQLGTEFMICPSSVADGYSARAFGTDFTNNCEISLQTYIDSQDMKFYEVFIKDYSGTYYEVPVLVRNLLDSSQDTPNQDDSSTNKQFVRRFFIVDNITERTGNNYTDYTSLASQSIKYASTIYFKITMQPNDELIYIPYIDITYSDIDIESDLTISNTTTPIIFETEYTYNSDSFWPTATAFFIIFLIFGLLYALIKCYMYTKLNPQTNPQEPYCLYMCIHYMCIILDVLADTFFYYLLIFTGYWFVFFKLQERSFVLLPSEDDPDQKSEYYTPFNTLFWFMYVFKTIGMIHLVYIQQNIEIFFIDWEKLKERILQTDKHKQLQQYQNQPGRNTGGSFQQQFFQSQQQRPNIASQQNQSQQKQQDPGISVWRSLFVANEFNEIQIERTVEIEWSLFFLGFFLSGIKLENLAASTPDFTIDDDKVENLDNNYVLTFFLGAFIFLMIGFVQLFLRKLLIIWWPLHIQDFNDLCSVGNISILVFDSILHGYYMHGKAPIGVSEGNSQWLDEALQKEARANASRGFLKGQALQSFEVIVSQDFKKQYNEIFTQSLEEFNKEANQKGQVPQNTRNKFIDVGTPIYDAPKYQELENRKNYLTNFLKENLELIEENSANHVIPKSIFIRLFNWFDIENILGKAKGSLPVFYEDPEYSIQKIMYLGQEVNLLLFNIITFCMFNKVFDSTLKSIFLTYLVDSLFLKIRAFFGKRTLAKKSLIDEVFLN</sequence>
<feature type="signal peptide" evidence="3">
    <location>
        <begin position="1"/>
        <end position="31"/>
    </location>
</feature>
<feature type="transmembrane region" description="Helical" evidence="2">
    <location>
        <begin position="1678"/>
        <end position="1696"/>
    </location>
</feature>
<dbReference type="PANTHER" id="PTHR21274:SF0">
    <property type="entry name" value="MECKELIN"/>
    <property type="match status" value="1"/>
</dbReference>
<feature type="transmembrane region" description="Helical" evidence="2">
    <location>
        <begin position="1831"/>
        <end position="1852"/>
    </location>
</feature>
<accession>A0A0V0QZ78</accession>
<keyword evidence="3" id="KW-0732">Signal</keyword>
<gene>
    <name evidence="4" type="ORF">PPERSA_06985</name>
</gene>
<evidence type="ECO:0000256" key="2">
    <source>
        <dbReference type="SAM" id="Phobius"/>
    </source>
</evidence>
<dbReference type="Proteomes" id="UP000054937">
    <property type="component" value="Unassembled WGS sequence"/>
</dbReference>
<keyword evidence="2" id="KW-1133">Transmembrane helix</keyword>
<evidence type="ECO:0000256" key="1">
    <source>
        <dbReference type="SAM" id="MobiDB-lite"/>
    </source>
</evidence>
<evidence type="ECO:0000256" key="3">
    <source>
        <dbReference type="SAM" id="SignalP"/>
    </source>
</evidence>
<feature type="chain" id="PRO_5006867637" description="Insulin-like growth factor binding protein, N-terminal" evidence="3">
    <location>
        <begin position="32"/>
        <end position="2119"/>
    </location>
</feature>
<evidence type="ECO:0008006" key="6">
    <source>
        <dbReference type="Google" id="ProtNLM"/>
    </source>
</evidence>
<proteinExistence type="predicted"/>
<keyword evidence="5" id="KW-1185">Reference proteome</keyword>
<keyword evidence="2" id="KW-0472">Membrane</keyword>
<feature type="transmembrane region" description="Helical" evidence="2">
    <location>
        <begin position="1575"/>
        <end position="1596"/>
    </location>
</feature>
<dbReference type="InterPro" id="IPR019170">
    <property type="entry name" value="Meckelin"/>
</dbReference>
<feature type="transmembrane region" description="Helical" evidence="2">
    <location>
        <begin position="1616"/>
        <end position="1647"/>
    </location>
</feature>
<evidence type="ECO:0000313" key="5">
    <source>
        <dbReference type="Proteomes" id="UP000054937"/>
    </source>
</evidence>
<dbReference type="EMBL" id="LDAU01000084">
    <property type="protein sequence ID" value="KRX07370.1"/>
    <property type="molecule type" value="Genomic_DNA"/>
</dbReference>
<dbReference type="GO" id="GO:0060271">
    <property type="term" value="P:cilium assembly"/>
    <property type="evidence" value="ECO:0007669"/>
    <property type="project" value="InterPro"/>
</dbReference>
<feature type="region of interest" description="Disordered" evidence="1">
    <location>
        <begin position="816"/>
        <end position="881"/>
    </location>
</feature>
<dbReference type="InParanoid" id="A0A0V0QZ78"/>
<dbReference type="OrthoDB" id="419138at2759"/>
<reference evidence="4 5" key="1">
    <citation type="journal article" date="2015" name="Sci. Rep.">
        <title>Genome of the facultative scuticociliatosis pathogen Pseudocohnilembus persalinus provides insight into its virulence through horizontal gene transfer.</title>
        <authorList>
            <person name="Xiong J."/>
            <person name="Wang G."/>
            <person name="Cheng J."/>
            <person name="Tian M."/>
            <person name="Pan X."/>
            <person name="Warren A."/>
            <person name="Jiang C."/>
            <person name="Yuan D."/>
            <person name="Miao W."/>
        </authorList>
    </citation>
    <scope>NUCLEOTIDE SEQUENCE [LARGE SCALE GENOMIC DNA]</scope>
    <source>
        <strain evidence="4">36N120E</strain>
    </source>
</reference>
<keyword evidence="2" id="KW-0812">Transmembrane</keyword>
<feature type="transmembrane region" description="Helical" evidence="2">
    <location>
        <begin position="513"/>
        <end position="546"/>
    </location>
</feature>
<feature type="transmembrane region" description="Helical" evidence="2">
    <location>
        <begin position="471"/>
        <end position="492"/>
    </location>
</feature>
<feature type="region of interest" description="Disordered" evidence="1">
    <location>
        <begin position="966"/>
        <end position="988"/>
    </location>
</feature>
<feature type="compositionally biased region" description="Low complexity" evidence="1">
    <location>
        <begin position="821"/>
        <end position="831"/>
    </location>
</feature>
<name>A0A0V0QZ78_PSEPJ</name>